<accession>A0A3D3RA33</accession>
<dbReference type="RefSeq" id="WP_002646260.1">
    <property type="nucleotide sequence ID" value="NZ_CAXAST010000012.1"/>
</dbReference>
<organism evidence="1 3">
    <name type="scientific">Gimesia maris</name>
    <dbReference type="NCBI Taxonomy" id="122"/>
    <lineage>
        <taxon>Bacteria</taxon>
        <taxon>Pseudomonadati</taxon>
        <taxon>Planctomycetota</taxon>
        <taxon>Planctomycetia</taxon>
        <taxon>Planctomycetales</taxon>
        <taxon>Planctomycetaceae</taxon>
        <taxon>Gimesia</taxon>
    </lineage>
</organism>
<sequence>MIATVKSTLNAQSISQLIDEVGNILEAGEGCWKVEYSKRVLFLIVDEEHDRVRVMTPILKEEDLEEDDLWDVMEANFDRSLDARYAIGDGVLWSVFLHPLNDLSRTLFLDGLDQVVTLANNFGGSFCSSDIVFGSE</sequence>
<name>A0A3D3RA33_9PLAN</name>
<dbReference type="AlphaFoldDB" id="A0A3D3RA33"/>
<dbReference type="Proteomes" id="UP000263642">
    <property type="component" value="Unassembled WGS sequence"/>
</dbReference>
<dbReference type="EMBL" id="DQAY01000134">
    <property type="protein sequence ID" value="HCO25703.1"/>
    <property type="molecule type" value="Genomic_DNA"/>
</dbReference>
<evidence type="ECO:0000313" key="3">
    <source>
        <dbReference type="Proteomes" id="UP000263642"/>
    </source>
</evidence>
<dbReference type="Gene3D" id="3.30.1460.10">
    <property type="match status" value="1"/>
</dbReference>
<gene>
    <name evidence="1" type="ORF">DIT97_22765</name>
    <name evidence="2" type="ORF">GmarT_39320</name>
</gene>
<reference evidence="2 4" key="2">
    <citation type="submission" date="2019-08" db="EMBL/GenBank/DDBJ databases">
        <title>Deep-cultivation of Planctomycetes and their phenomic and genomic characterization uncovers novel biology.</title>
        <authorList>
            <person name="Wiegand S."/>
            <person name="Jogler M."/>
            <person name="Boedeker C."/>
            <person name="Pinto D."/>
            <person name="Vollmers J."/>
            <person name="Rivas-Marin E."/>
            <person name="Kohn T."/>
            <person name="Peeters S.H."/>
            <person name="Heuer A."/>
            <person name="Rast P."/>
            <person name="Oberbeckmann S."/>
            <person name="Bunk B."/>
            <person name="Jeske O."/>
            <person name="Meyerdierks A."/>
            <person name="Storesund J.E."/>
            <person name="Kallscheuer N."/>
            <person name="Luecker S."/>
            <person name="Lage O.M."/>
            <person name="Pohl T."/>
            <person name="Merkel B.J."/>
            <person name="Hornburger P."/>
            <person name="Mueller R.-W."/>
            <person name="Bruemmer F."/>
            <person name="Labrenz M."/>
            <person name="Spormann A.M."/>
            <person name="Op den Camp H."/>
            <person name="Overmann J."/>
            <person name="Amann R."/>
            <person name="Jetten M.S.M."/>
            <person name="Mascher T."/>
            <person name="Medema M.H."/>
            <person name="Devos D.P."/>
            <person name="Kaster A.-K."/>
            <person name="Ovreas L."/>
            <person name="Rohde M."/>
            <person name="Galperin M.Y."/>
            <person name="Jogler C."/>
        </authorList>
    </citation>
    <scope>NUCLEOTIDE SEQUENCE [LARGE SCALE GENOMIC DNA]</scope>
    <source>
        <strain evidence="2 4">DSM 8797</strain>
    </source>
</reference>
<protein>
    <recommendedName>
        <fullName evidence="5">YbjN domain-containing protein</fullName>
    </recommendedName>
</protein>
<evidence type="ECO:0000313" key="1">
    <source>
        <dbReference type="EMBL" id="HCO25703.1"/>
    </source>
</evidence>
<dbReference type="Proteomes" id="UP000322887">
    <property type="component" value="Chromosome"/>
</dbReference>
<evidence type="ECO:0000313" key="4">
    <source>
        <dbReference type="Proteomes" id="UP000322887"/>
    </source>
</evidence>
<accession>A0A517XES2</accession>
<dbReference type="GeneID" id="98648424"/>
<reference evidence="1 3" key="1">
    <citation type="journal article" date="2018" name="Nat. Biotechnol.">
        <title>A standardized bacterial taxonomy based on genome phylogeny substantially revises the tree of life.</title>
        <authorList>
            <person name="Parks D.H."/>
            <person name="Chuvochina M."/>
            <person name="Waite D.W."/>
            <person name="Rinke C."/>
            <person name="Skarshewski A."/>
            <person name="Chaumeil P.A."/>
            <person name="Hugenholtz P."/>
        </authorList>
    </citation>
    <scope>NUCLEOTIDE SEQUENCE [LARGE SCALE GENOMIC DNA]</scope>
    <source>
        <strain evidence="1">UBA9375</strain>
    </source>
</reference>
<dbReference type="SUPFAM" id="SSF69635">
    <property type="entry name" value="Type III secretory system chaperone-like"/>
    <property type="match status" value="1"/>
</dbReference>
<dbReference type="EMBL" id="CP042910">
    <property type="protein sequence ID" value="QEG18047.1"/>
    <property type="molecule type" value="Genomic_DNA"/>
</dbReference>
<evidence type="ECO:0008006" key="5">
    <source>
        <dbReference type="Google" id="ProtNLM"/>
    </source>
</evidence>
<evidence type="ECO:0000313" key="2">
    <source>
        <dbReference type="EMBL" id="QEG18047.1"/>
    </source>
</evidence>
<keyword evidence="4" id="KW-1185">Reference proteome</keyword>
<proteinExistence type="predicted"/>